<evidence type="ECO:0000256" key="7">
    <source>
        <dbReference type="SAM" id="Phobius"/>
    </source>
</evidence>
<dbReference type="PANTHER" id="PTHR22779:SF6">
    <property type="entry name" value="SD17342P"/>
    <property type="match status" value="1"/>
</dbReference>
<evidence type="ECO:0000256" key="5">
    <source>
        <dbReference type="ARBA" id="ARBA00023136"/>
    </source>
</evidence>
<accession>A0AAD7MBP0</accession>
<feature type="transmembrane region" description="Helical" evidence="7">
    <location>
        <begin position="128"/>
        <end position="156"/>
    </location>
</feature>
<evidence type="ECO:0000256" key="1">
    <source>
        <dbReference type="ARBA" id="ARBA00004141"/>
    </source>
</evidence>
<feature type="region of interest" description="Disordered" evidence="6">
    <location>
        <begin position="96"/>
        <end position="121"/>
    </location>
</feature>
<comment type="caution">
    <text evidence="8">The sequence shown here is derived from an EMBL/GenBank/DDBJ whole genome shotgun (WGS) entry which is preliminary data.</text>
</comment>
<dbReference type="EMBL" id="JARKIE010000003">
    <property type="protein sequence ID" value="KAJ7709025.1"/>
    <property type="molecule type" value="Genomic_DNA"/>
</dbReference>
<proteinExistence type="inferred from homology"/>
<evidence type="ECO:0000313" key="9">
    <source>
        <dbReference type="Proteomes" id="UP001221757"/>
    </source>
</evidence>
<comment type="similarity">
    <text evidence="2">Belongs to the TMEM170 family.</text>
</comment>
<dbReference type="Proteomes" id="UP001221757">
    <property type="component" value="Unassembled WGS sequence"/>
</dbReference>
<evidence type="ECO:0000313" key="8">
    <source>
        <dbReference type="EMBL" id="KAJ7709025.1"/>
    </source>
</evidence>
<keyword evidence="9" id="KW-1185">Reference proteome</keyword>
<feature type="transmembrane region" description="Helical" evidence="7">
    <location>
        <begin position="168"/>
        <end position="188"/>
    </location>
</feature>
<keyword evidence="5 7" id="KW-0472">Membrane</keyword>
<dbReference type="AlphaFoldDB" id="A0AAD7MBP0"/>
<dbReference type="PANTHER" id="PTHR22779">
    <property type="entry name" value="SD17342P"/>
    <property type="match status" value="1"/>
</dbReference>
<evidence type="ECO:0000256" key="6">
    <source>
        <dbReference type="SAM" id="MobiDB-lite"/>
    </source>
</evidence>
<keyword evidence="3 7" id="KW-0812">Transmembrane</keyword>
<dbReference type="GO" id="GO:0016020">
    <property type="term" value="C:membrane"/>
    <property type="evidence" value="ECO:0007669"/>
    <property type="project" value="UniProtKB-SubCell"/>
</dbReference>
<comment type="subcellular location">
    <subcellularLocation>
        <location evidence="1">Membrane</location>
        <topology evidence="1">Multi-pass membrane protein</topology>
    </subcellularLocation>
</comment>
<reference evidence="8" key="1">
    <citation type="submission" date="2023-03" db="EMBL/GenBank/DDBJ databases">
        <title>Massive genome expansion in bonnet fungi (Mycena s.s.) driven by repeated elements and novel gene families across ecological guilds.</title>
        <authorList>
            <consortium name="Lawrence Berkeley National Laboratory"/>
            <person name="Harder C.B."/>
            <person name="Miyauchi S."/>
            <person name="Viragh M."/>
            <person name="Kuo A."/>
            <person name="Thoen E."/>
            <person name="Andreopoulos B."/>
            <person name="Lu D."/>
            <person name="Skrede I."/>
            <person name="Drula E."/>
            <person name="Henrissat B."/>
            <person name="Morin E."/>
            <person name="Kohler A."/>
            <person name="Barry K."/>
            <person name="LaButti K."/>
            <person name="Morin E."/>
            <person name="Salamov A."/>
            <person name="Lipzen A."/>
            <person name="Mereny Z."/>
            <person name="Hegedus B."/>
            <person name="Baldrian P."/>
            <person name="Stursova M."/>
            <person name="Weitz H."/>
            <person name="Taylor A."/>
            <person name="Grigoriev I.V."/>
            <person name="Nagy L.G."/>
            <person name="Martin F."/>
            <person name="Kauserud H."/>
        </authorList>
    </citation>
    <scope>NUCLEOTIDE SEQUENCE</scope>
    <source>
        <strain evidence="8">CBHHK067</strain>
    </source>
</reference>
<protein>
    <submittedName>
        <fullName evidence="8">Uncharacterized protein</fullName>
    </submittedName>
</protein>
<feature type="transmembrane region" description="Helical" evidence="7">
    <location>
        <begin position="52"/>
        <end position="76"/>
    </location>
</feature>
<evidence type="ECO:0000256" key="2">
    <source>
        <dbReference type="ARBA" id="ARBA00006325"/>
    </source>
</evidence>
<evidence type="ECO:0000256" key="4">
    <source>
        <dbReference type="ARBA" id="ARBA00022989"/>
    </source>
</evidence>
<gene>
    <name evidence="8" type="ORF">B0H17DRAFT_1031507</name>
</gene>
<evidence type="ECO:0000256" key="3">
    <source>
        <dbReference type="ARBA" id="ARBA00022692"/>
    </source>
</evidence>
<keyword evidence="4 7" id="KW-1133">Transmembrane helix</keyword>
<dbReference type="InterPro" id="IPR019334">
    <property type="entry name" value="TMEM170A/B/YPR153W-like"/>
</dbReference>
<sequence>MASVGLPSNYTRPSWPSLYPPGLEILNIAHRNPVQPGGKYLTHPNDVFRFTLYWTLIFYTPIFLFCGLYAFFNLTFPPTRLSKLTRREVSDETGYALAPLPYSPRDASAPLLRPPKPKPNEGRSRTTFAILVFLTFITLSLAGASLGSAIVGFILVGIYKLAKFNMSTWIPFLWSVISVLIGLLRCVCSLQVTNCYSELTVRSVWPSVIDII</sequence>
<organism evidence="8 9">
    <name type="scientific">Mycena rosella</name>
    <name type="common">Pink bonnet</name>
    <name type="synonym">Agaricus rosellus</name>
    <dbReference type="NCBI Taxonomy" id="1033263"/>
    <lineage>
        <taxon>Eukaryota</taxon>
        <taxon>Fungi</taxon>
        <taxon>Dikarya</taxon>
        <taxon>Basidiomycota</taxon>
        <taxon>Agaricomycotina</taxon>
        <taxon>Agaricomycetes</taxon>
        <taxon>Agaricomycetidae</taxon>
        <taxon>Agaricales</taxon>
        <taxon>Marasmiineae</taxon>
        <taxon>Mycenaceae</taxon>
        <taxon>Mycena</taxon>
    </lineage>
</organism>
<name>A0AAD7MBP0_MYCRO</name>